<feature type="signal peptide" evidence="2">
    <location>
        <begin position="1"/>
        <end position="17"/>
    </location>
</feature>
<feature type="chain" id="PRO_5012407733" evidence="2">
    <location>
        <begin position="18"/>
        <end position="198"/>
    </location>
</feature>
<gene>
    <name evidence="3" type="ORF">TRFO_17315</name>
</gene>
<proteinExistence type="predicted"/>
<comment type="caution">
    <text evidence="3">The sequence shown here is derived from an EMBL/GenBank/DDBJ whole genome shotgun (WGS) entry which is preliminary data.</text>
</comment>
<dbReference type="Proteomes" id="UP000179807">
    <property type="component" value="Unassembled WGS sequence"/>
</dbReference>
<keyword evidence="1" id="KW-0472">Membrane</keyword>
<keyword evidence="4" id="KW-1185">Reference proteome</keyword>
<dbReference type="EMBL" id="MLAK01000556">
    <property type="protein sequence ID" value="OHT12767.1"/>
    <property type="molecule type" value="Genomic_DNA"/>
</dbReference>
<reference evidence="3" key="1">
    <citation type="submission" date="2016-10" db="EMBL/GenBank/DDBJ databases">
        <authorList>
            <person name="Benchimol M."/>
            <person name="Almeida L.G."/>
            <person name="Vasconcelos A.T."/>
            <person name="Perreira-Neves A."/>
            <person name="Rosa I.A."/>
            <person name="Tasca T."/>
            <person name="Bogo M.R."/>
            <person name="de Souza W."/>
        </authorList>
    </citation>
    <scope>NUCLEOTIDE SEQUENCE [LARGE SCALE GENOMIC DNA]</scope>
    <source>
        <strain evidence="3">K</strain>
    </source>
</reference>
<sequence length="198" mass="22035">MFAFLLFFSQSIIENQCGIYTNDGCDTCTIHYKDRNCGWCKSTNKCIEYKGNETDCDLTELYYNQNAKCGAEIPPPSPTPWPHYEANATFCYAMTGEWCQKCVSTNVSMSCGWCHSTKECIMGDAIGPFFGQCEKWSFTEDSKCTGKVSHGTIVGLRVGIGIFIAVVCALCIFGCYKVIKSPPSEDLDPTYEIIKNAQ</sequence>
<evidence type="ECO:0000256" key="2">
    <source>
        <dbReference type="SAM" id="SignalP"/>
    </source>
</evidence>
<dbReference type="VEuPathDB" id="TrichDB:TRFO_17315"/>
<dbReference type="RefSeq" id="XP_068365903.1">
    <property type="nucleotide sequence ID" value="XM_068499516.1"/>
</dbReference>
<keyword evidence="1" id="KW-1133">Transmembrane helix</keyword>
<name>A0A1J4KN74_9EUKA</name>
<dbReference type="AlphaFoldDB" id="A0A1J4KN74"/>
<protein>
    <submittedName>
        <fullName evidence="3">Plexin repeat family protein</fullName>
    </submittedName>
</protein>
<feature type="transmembrane region" description="Helical" evidence="1">
    <location>
        <begin position="154"/>
        <end position="176"/>
    </location>
</feature>
<keyword evidence="2" id="KW-0732">Signal</keyword>
<accession>A0A1J4KN74</accession>
<keyword evidence="1" id="KW-0812">Transmembrane</keyword>
<evidence type="ECO:0000256" key="1">
    <source>
        <dbReference type="SAM" id="Phobius"/>
    </source>
</evidence>
<organism evidence="3 4">
    <name type="scientific">Tritrichomonas foetus</name>
    <dbReference type="NCBI Taxonomy" id="1144522"/>
    <lineage>
        <taxon>Eukaryota</taxon>
        <taxon>Metamonada</taxon>
        <taxon>Parabasalia</taxon>
        <taxon>Tritrichomonadida</taxon>
        <taxon>Tritrichomonadidae</taxon>
        <taxon>Tritrichomonas</taxon>
    </lineage>
</organism>
<dbReference type="OrthoDB" id="263283at2759"/>
<evidence type="ECO:0000313" key="3">
    <source>
        <dbReference type="EMBL" id="OHT12767.1"/>
    </source>
</evidence>
<evidence type="ECO:0000313" key="4">
    <source>
        <dbReference type="Proteomes" id="UP000179807"/>
    </source>
</evidence>
<dbReference type="GeneID" id="94834220"/>